<reference evidence="2" key="1">
    <citation type="submission" date="2020-12" db="EMBL/GenBank/DDBJ databases">
        <title>Metabolic potential, ecology and presence of endohyphal bacteria is reflected in genomic diversity of Mucoromycotina.</title>
        <authorList>
            <person name="Muszewska A."/>
            <person name="Okrasinska A."/>
            <person name="Steczkiewicz K."/>
            <person name="Drgas O."/>
            <person name="Orlowska M."/>
            <person name="Perlinska-Lenart U."/>
            <person name="Aleksandrzak-Piekarczyk T."/>
            <person name="Szatraj K."/>
            <person name="Zielenkiewicz U."/>
            <person name="Pilsyk S."/>
            <person name="Malc E."/>
            <person name="Mieczkowski P."/>
            <person name="Kruszewska J.S."/>
            <person name="Biernat P."/>
            <person name="Pawlowska J."/>
        </authorList>
    </citation>
    <scope>NUCLEOTIDE SEQUENCE</scope>
    <source>
        <strain evidence="2">WA0000017839</strain>
    </source>
</reference>
<dbReference type="EMBL" id="JAEPRD010000017">
    <property type="protein sequence ID" value="KAG2208997.1"/>
    <property type="molecule type" value="Genomic_DNA"/>
</dbReference>
<proteinExistence type="predicted"/>
<feature type="coiled-coil region" evidence="1">
    <location>
        <begin position="54"/>
        <end position="103"/>
    </location>
</feature>
<keyword evidence="3" id="KW-1185">Reference proteome</keyword>
<organism evidence="2 3">
    <name type="scientific">Mucor saturninus</name>
    <dbReference type="NCBI Taxonomy" id="64648"/>
    <lineage>
        <taxon>Eukaryota</taxon>
        <taxon>Fungi</taxon>
        <taxon>Fungi incertae sedis</taxon>
        <taxon>Mucoromycota</taxon>
        <taxon>Mucoromycotina</taxon>
        <taxon>Mucoromycetes</taxon>
        <taxon>Mucorales</taxon>
        <taxon>Mucorineae</taxon>
        <taxon>Mucoraceae</taxon>
        <taxon>Mucor</taxon>
    </lineage>
</organism>
<comment type="caution">
    <text evidence="2">The sequence shown here is derived from an EMBL/GenBank/DDBJ whole genome shotgun (WGS) entry which is preliminary data.</text>
</comment>
<dbReference type="Proteomes" id="UP000603453">
    <property type="component" value="Unassembled WGS sequence"/>
</dbReference>
<sequence length="401" mass="45923">MRQITDGAKKSFSAVLTEGFLTSQLVHKQKTELLHLRQSKKVIRKRIYESQPEVAKLKSEIRVAEVKSANTKQQLQILNDDLVKQLSDDLKDAADIKRVLELKFLTPESLDPHQIVDIKPYTDQLEKTEKECKVVSDSKLDVVPHAKELFDKLHQMDELILSDLRKSEIEFAASLKHMEDQANKFEIELKHWSSKENIEYLTEESLRRLLGQSSLAEEEDYLKTHGLETIVKKSLDDYIGKEFVAELVRPPNQTLYPTKLESLQVRHSTTRSAKVTKPQPNKMKETLKKISNESEEALSSLQAKLNSDSLIKTYNQLGHVNNVLSKHAKILEFLIAPDGRENTETYMGELKGGKEIPAKISLYEQNVHLTNVLRTTIEQYTKNSFSGLAKRVDMLEKKCSE</sequence>
<accession>A0A8H7RDI8</accession>
<name>A0A8H7RDI8_9FUNG</name>
<dbReference type="AlphaFoldDB" id="A0A8H7RDI8"/>
<evidence type="ECO:0000313" key="3">
    <source>
        <dbReference type="Proteomes" id="UP000603453"/>
    </source>
</evidence>
<protein>
    <submittedName>
        <fullName evidence="2">Uncharacterized protein</fullName>
    </submittedName>
</protein>
<evidence type="ECO:0000256" key="1">
    <source>
        <dbReference type="SAM" id="Coils"/>
    </source>
</evidence>
<keyword evidence="1" id="KW-0175">Coiled coil</keyword>
<gene>
    <name evidence="2" type="ORF">INT47_011137</name>
</gene>
<evidence type="ECO:0000313" key="2">
    <source>
        <dbReference type="EMBL" id="KAG2208997.1"/>
    </source>
</evidence>